<dbReference type="Proteomes" id="UP001168821">
    <property type="component" value="Unassembled WGS sequence"/>
</dbReference>
<gene>
    <name evidence="1" type="ORF">Zmor_010939</name>
</gene>
<dbReference type="AlphaFoldDB" id="A0AA38IPT4"/>
<organism evidence="1 2">
    <name type="scientific">Zophobas morio</name>
    <dbReference type="NCBI Taxonomy" id="2755281"/>
    <lineage>
        <taxon>Eukaryota</taxon>
        <taxon>Metazoa</taxon>
        <taxon>Ecdysozoa</taxon>
        <taxon>Arthropoda</taxon>
        <taxon>Hexapoda</taxon>
        <taxon>Insecta</taxon>
        <taxon>Pterygota</taxon>
        <taxon>Neoptera</taxon>
        <taxon>Endopterygota</taxon>
        <taxon>Coleoptera</taxon>
        <taxon>Polyphaga</taxon>
        <taxon>Cucujiformia</taxon>
        <taxon>Tenebrionidae</taxon>
        <taxon>Zophobas</taxon>
    </lineage>
</organism>
<proteinExistence type="predicted"/>
<comment type="caution">
    <text evidence="1">The sequence shown here is derived from an EMBL/GenBank/DDBJ whole genome shotgun (WGS) entry which is preliminary data.</text>
</comment>
<sequence>MQKDAQKYGISILGFSSDGDTRLLKAMRLNPRLPISSDENHLNIWDWYQMGFSDSDLTSYVQAWPTSIKIMACPKVPYVLPSINNSKTTEELLTLFERHKGIHTETNHHYTF</sequence>
<reference evidence="1" key="1">
    <citation type="journal article" date="2023" name="G3 (Bethesda)">
        <title>Whole genome assemblies of Zophobas morio and Tenebrio molitor.</title>
        <authorList>
            <person name="Kaur S."/>
            <person name="Stinson S.A."/>
            <person name="diCenzo G.C."/>
        </authorList>
    </citation>
    <scope>NUCLEOTIDE SEQUENCE</scope>
    <source>
        <strain evidence="1">QUZm001</strain>
    </source>
</reference>
<evidence type="ECO:0000313" key="1">
    <source>
        <dbReference type="EMBL" id="KAJ3659238.1"/>
    </source>
</evidence>
<dbReference type="EMBL" id="JALNTZ010000003">
    <property type="protein sequence ID" value="KAJ3659238.1"/>
    <property type="molecule type" value="Genomic_DNA"/>
</dbReference>
<evidence type="ECO:0000313" key="2">
    <source>
        <dbReference type="Proteomes" id="UP001168821"/>
    </source>
</evidence>
<protein>
    <submittedName>
        <fullName evidence="1">Uncharacterized protein</fullName>
    </submittedName>
</protein>
<accession>A0AA38IPT4</accession>
<keyword evidence="2" id="KW-1185">Reference proteome</keyword>
<name>A0AA38IPT4_9CUCU</name>